<evidence type="ECO:0000313" key="2">
    <source>
        <dbReference type="Proteomes" id="UP001165962"/>
    </source>
</evidence>
<dbReference type="EMBL" id="JAAOIW010000011">
    <property type="protein sequence ID" value="NHN33135.1"/>
    <property type="molecule type" value="Genomic_DNA"/>
</dbReference>
<reference evidence="1" key="1">
    <citation type="submission" date="2020-03" db="EMBL/GenBank/DDBJ databases">
        <title>Draft sequencing of Paenibacilllus sp. S3N08.</title>
        <authorList>
            <person name="Kim D.-U."/>
        </authorList>
    </citation>
    <scope>NUCLEOTIDE SEQUENCE</scope>
    <source>
        <strain evidence="1">S3N08</strain>
    </source>
</reference>
<protein>
    <submittedName>
        <fullName evidence="1">Uncharacterized protein</fullName>
    </submittedName>
</protein>
<gene>
    <name evidence="1" type="ORF">G9U52_25285</name>
</gene>
<comment type="caution">
    <text evidence="1">The sequence shown here is derived from an EMBL/GenBank/DDBJ whole genome shotgun (WGS) entry which is preliminary data.</text>
</comment>
<accession>A0ABX0JHF1</accession>
<name>A0ABX0JHF1_9BACL</name>
<keyword evidence="2" id="KW-1185">Reference proteome</keyword>
<dbReference type="Proteomes" id="UP001165962">
    <property type="component" value="Unassembled WGS sequence"/>
</dbReference>
<proteinExistence type="predicted"/>
<organism evidence="1 2">
    <name type="scientific">Paenibacillus agricola</name>
    <dbReference type="NCBI Taxonomy" id="2716264"/>
    <lineage>
        <taxon>Bacteria</taxon>
        <taxon>Bacillati</taxon>
        <taxon>Bacillota</taxon>
        <taxon>Bacilli</taxon>
        <taxon>Bacillales</taxon>
        <taxon>Paenibacillaceae</taxon>
        <taxon>Paenibacillus</taxon>
    </lineage>
</organism>
<evidence type="ECO:0000313" key="1">
    <source>
        <dbReference type="EMBL" id="NHN33135.1"/>
    </source>
</evidence>
<dbReference type="RefSeq" id="WP_166153448.1">
    <property type="nucleotide sequence ID" value="NZ_JAAOIW010000011.1"/>
</dbReference>
<sequence length="72" mass="8350">MKEVLHCNIDIGYSDKLNHTKGCCYVVLEIFEGGFVIENDNGKKRKIYLERIGGKDKEFSLLKKHFLLTLFV</sequence>